<keyword evidence="7" id="KW-1185">Reference proteome</keyword>
<gene>
    <name evidence="6" type="ORF">GCM10023196_101180</name>
</gene>
<feature type="DNA-binding region" description="H-T-H motif" evidence="4">
    <location>
        <begin position="40"/>
        <end position="59"/>
    </location>
</feature>
<dbReference type="Pfam" id="PF00440">
    <property type="entry name" value="TetR_N"/>
    <property type="match status" value="1"/>
</dbReference>
<keyword evidence="3" id="KW-0804">Transcription</keyword>
<dbReference type="PANTHER" id="PTHR30055">
    <property type="entry name" value="HTH-TYPE TRANSCRIPTIONAL REGULATOR RUTR"/>
    <property type="match status" value="1"/>
</dbReference>
<protein>
    <submittedName>
        <fullName evidence="6">TetR family transcriptional regulator</fullName>
    </submittedName>
</protein>
<dbReference type="Gene3D" id="1.10.357.10">
    <property type="entry name" value="Tetracycline Repressor, domain 2"/>
    <property type="match status" value="1"/>
</dbReference>
<evidence type="ECO:0000256" key="1">
    <source>
        <dbReference type="ARBA" id="ARBA00023015"/>
    </source>
</evidence>
<dbReference type="InterPro" id="IPR001647">
    <property type="entry name" value="HTH_TetR"/>
</dbReference>
<dbReference type="InterPro" id="IPR050109">
    <property type="entry name" value="HTH-type_TetR-like_transc_reg"/>
</dbReference>
<evidence type="ECO:0000259" key="5">
    <source>
        <dbReference type="PROSITE" id="PS50977"/>
    </source>
</evidence>
<dbReference type="Gene3D" id="1.10.10.60">
    <property type="entry name" value="Homeodomain-like"/>
    <property type="match status" value="1"/>
</dbReference>
<proteinExistence type="predicted"/>
<dbReference type="PANTHER" id="PTHR30055:SF238">
    <property type="entry name" value="MYCOFACTOCIN BIOSYNTHESIS TRANSCRIPTIONAL REGULATOR MFTR-RELATED"/>
    <property type="match status" value="1"/>
</dbReference>
<dbReference type="Pfam" id="PF17754">
    <property type="entry name" value="TetR_C_14"/>
    <property type="match status" value="1"/>
</dbReference>
<accession>A0ABP8UVA6</accession>
<evidence type="ECO:0000313" key="7">
    <source>
        <dbReference type="Proteomes" id="UP001501442"/>
    </source>
</evidence>
<evidence type="ECO:0000256" key="3">
    <source>
        <dbReference type="ARBA" id="ARBA00023163"/>
    </source>
</evidence>
<dbReference type="PROSITE" id="PS50977">
    <property type="entry name" value="HTH_TETR_2"/>
    <property type="match status" value="1"/>
</dbReference>
<keyword evidence="1" id="KW-0805">Transcription regulation</keyword>
<dbReference type="InterPro" id="IPR009057">
    <property type="entry name" value="Homeodomain-like_sf"/>
</dbReference>
<sequence length="213" mass="23388">MTAGDGAPLGLRERKKQETRAALSWATIRLSVERGWDGVTVEDIAAEANVSVRTFRNYFSSKAEAFVAWHLDRMLHVADDLRARPADEPLPEAITHALRARFAPAPGADRAPRSREFLDQWVKGIRLMLTEPDVQGEFLKANLIVQRELAGAIAERTGTDATRDLYPTLVAAATGAATTAAMDHWLRSDDPTVPVDVLLNDALDRLWAGLPVP</sequence>
<name>A0ABP8UVA6_9ACTN</name>
<reference evidence="7" key="1">
    <citation type="journal article" date="2019" name="Int. J. Syst. Evol. Microbiol.">
        <title>The Global Catalogue of Microorganisms (GCM) 10K type strain sequencing project: providing services to taxonomists for standard genome sequencing and annotation.</title>
        <authorList>
            <consortium name="The Broad Institute Genomics Platform"/>
            <consortium name="The Broad Institute Genome Sequencing Center for Infectious Disease"/>
            <person name="Wu L."/>
            <person name="Ma J."/>
        </authorList>
    </citation>
    <scope>NUCLEOTIDE SEQUENCE [LARGE SCALE GENOMIC DNA]</scope>
    <source>
        <strain evidence="7">JCM 17939</strain>
    </source>
</reference>
<dbReference type="InterPro" id="IPR041347">
    <property type="entry name" value="MftR_C"/>
</dbReference>
<feature type="domain" description="HTH tetR-type" evidence="5">
    <location>
        <begin position="17"/>
        <end position="77"/>
    </location>
</feature>
<keyword evidence="2 4" id="KW-0238">DNA-binding</keyword>
<evidence type="ECO:0000313" key="6">
    <source>
        <dbReference type="EMBL" id="GAA4639460.1"/>
    </source>
</evidence>
<evidence type="ECO:0000256" key="2">
    <source>
        <dbReference type="ARBA" id="ARBA00023125"/>
    </source>
</evidence>
<dbReference type="SUPFAM" id="SSF46689">
    <property type="entry name" value="Homeodomain-like"/>
    <property type="match status" value="1"/>
</dbReference>
<organism evidence="6 7">
    <name type="scientific">Actinoallomurus vinaceus</name>
    <dbReference type="NCBI Taxonomy" id="1080074"/>
    <lineage>
        <taxon>Bacteria</taxon>
        <taxon>Bacillati</taxon>
        <taxon>Actinomycetota</taxon>
        <taxon>Actinomycetes</taxon>
        <taxon>Streptosporangiales</taxon>
        <taxon>Thermomonosporaceae</taxon>
        <taxon>Actinoallomurus</taxon>
    </lineage>
</organism>
<comment type="caution">
    <text evidence="6">The sequence shown here is derived from an EMBL/GenBank/DDBJ whole genome shotgun (WGS) entry which is preliminary data.</text>
</comment>
<evidence type="ECO:0000256" key="4">
    <source>
        <dbReference type="PROSITE-ProRule" id="PRU00335"/>
    </source>
</evidence>
<dbReference type="RefSeq" id="WP_345442965.1">
    <property type="nucleotide sequence ID" value="NZ_BAABHK010000027.1"/>
</dbReference>
<dbReference type="EMBL" id="BAABHK010000027">
    <property type="protein sequence ID" value="GAA4639460.1"/>
    <property type="molecule type" value="Genomic_DNA"/>
</dbReference>
<dbReference type="Proteomes" id="UP001501442">
    <property type="component" value="Unassembled WGS sequence"/>
</dbReference>